<evidence type="ECO:0000256" key="9">
    <source>
        <dbReference type="ARBA" id="ARBA00022955"/>
    </source>
</evidence>
<dbReference type="PANTHER" id="PTHR21257:SF38">
    <property type="entry name" value="7-DEHYDROCHOLESTEROL REDUCTASE"/>
    <property type="match status" value="1"/>
</dbReference>
<feature type="transmembrane region" description="Helical" evidence="21">
    <location>
        <begin position="68"/>
        <end position="88"/>
    </location>
</feature>
<keyword evidence="10 21" id="KW-1133">Transmembrane helix</keyword>
<evidence type="ECO:0000256" key="1">
    <source>
        <dbReference type="ARBA" id="ARBA00004477"/>
    </source>
</evidence>
<evidence type="ECO:0000256" key="19">
    <source>
        <dbReference type="ARBA" id="ARBA00042688"/>
    </source>
</evidence>
<dbReference type="AlphaFoldDB" id="A0A0M0KB61"/>
<keyword evidence="13" id="KW-0443">Lipid metabolism</keyword>
<dbReference type="GO" id="GO:0016132">
    <property type="term" value="P:brassinosteroid biosynthetic process"/>
    <property type="evidence" value="ECO:0007669"/>
    <property type="project" value="TreeGrafter"/>
</dbReference>
<evidence type="ECO:0000313" key="22">
    <source>
        <dbReference type="EMBL" id="KOO36076.1"/>
    </source>
</evidence>
<dbReference type="InterPro" id="IPR018083">
    <property type="entry name" value="Sterol_reductase_CS"/>
</dbReference>
<evidence type="ECO:0000256" key="11">
    <source>
        <dbReference type="ARBA" id="ARBA00023002"/>
    </source>
</evidence>
<keyword evidence="15" id="KW-1207">Sterol metabolism</keyword>
<keyword evidence="14 21" id="KW-0472">Membrane</keyword>
<evidence type="ECO:0000256" key="2">
    <source>
        <dbReference type="ARBA" id="ARBA00005402"/>
    </source>
</evidence>
<evidence type="ECO:0000256" key="7">
    <source>
        <dbReference type="ARBA" id="ARBA00022824"/>
    </source>
</evidence>
<keyword evidence="8" id="KW-0521">NADP</keyword>
<dbReference type="GO" id="GO:0005789">
    <property type="term" value="C:endoplasmic reticulum membrane"/>
    <property type="evidence" value="ECO:0007669"/>
    <property type="project" value="UniProtKB-SubCell"/>
</dbReference>
<name>A0A0M0KB61_9EUKA</name>
<evidence type="ECO:0000256" key="4">
    <source>
        <dbReference type="ARBA" id="ARBA00022548"/>
    </source>
</evidence>
<evidence type="ECO:0000256" key="6">
    <source>
        <dbReference type="ARBA" id="ARBA00022778"/>
    </source>
</evidence>
<feature type="transmembrane region" description="Helical" evidence="21">
    <location>
        <begin position="442"/>
        <end position="465"/>
    </location>
</feature>
<dbReference type="EMBL" id="JWZX01000638">
    <property type="protein sequence ID" value="KOO36076.1"/>
    <property type="molecule type" value="Genomic_DNA"/>
</dbReference>
<keyword evidence="6" id="KW-0152">Cholesterol biosynthesis</keyword>
<reference evidence="23" key="1">
    <citation type="journal article" date="2015" name="PLoS Genet.">
        <title>Genome Sequence and Transcriptome Analyses of Chrysochromulina tobin: Metabolic Tools for Enhanced Algal Fitness in the Prominent Order Prymnesiales (Haptophyceae).</title>
        <authorList>
            <person name="Hovde B.T."/>
            <person name="Deodato C.R."/>
            <person name="Hunsperger H.M."/>
            <person name="Ryken S.A."/>
            <person name="Yost W."/>
            <person name="Jha R.K."/>
            <person name="Patterson J."/>
            <person name="Monnat R.J. Jr."/>
            <person name="Barlow S.B."/>
            <person name="Starkenburg S.R."/>
            <person name="Cattolico R.A."/>
        </authorList>
    </citation>
    <scope>NUCLEOTIDE SEQUENCE</scope>
    <source>
        <strain evidence="23">CCMP291</strain>
    </source>
</reference>
<keyword evidence="7" id="KW-0256">Endoplasmic reticulum</keyword>
<evidence type="ECO:0000256" key="14">
    <source>
        <dbReference type="ARBA" id="ARBA00023136"/>
    </source>
</evidence>
<evidence type="ECO:0000256" key="3">
    <source>
        <dbReference type="ARBA" id="ARBA00022516"/>
    </source>
</evidence>
<evidence type="ECO:0000256" key="16">
    <source>
        <dbReference type="ARBA" id="ARBA00023221"/>
    </source>
</evidence>
<evidence type="ECO:0000256" key="12">
    <source>
        <dbReference type="ARBA" id="ARBA00023011"/>
    </source>
</evidence>
<dbReference type="Pfam" id="PF01222">
    <property type="entry name" value="ERG4_ERG24"/>
    <property type="match status" value="1"/>
</dbReference>
<dbReference type="Proteomes" id="UP000037460">
    <property type="component" value="Unassembled WGS sequence"/>
</dbReference>
<feature type="compositionally biased region" description="Low complexity" evidence="20">
    <location>
        <begin position="29"/>
        <end position="39"/>
    </location>
</feature>
<feature type="transmembrane region" description="Helical" evidence="21">
    <location>
        <begin position="123"/>
        <end position="143"/>
    </location>
</feature>
<comment type="subcellular location">
    <subcellularLocation>
        <location evidence="1">Endoplasmic reticulum membrane</location>
        <topology evidence="1">Multi-pass membrane protein</topology>
    </subcellularLocation>
</comment>
<keyword evidence="4" id="KW-0153">Cholesterol metabolism</keyword>
<dbReference type="EC" id="1.3.1.21" evidence="17"/>
<evidence type="ECO:0000256" key="10">
    <source>
        <dbReference type="ARBA" id="ARBA00022989"/>
    </source>
</evidence>
<comment type="caution">
    <text evidence="22">The sequence shown here is derived from an EMBL/GenBank/DDBJ whole genome shotgun (WGS) entry which is preliminary data.</text>
</comment>
<evidence type="ECO:0000256" key="15">
    <source>
        <dbReference type="ARBA" id="ARBA00023166"/>
    </source>
</evidence>
<feature type="region of interest" description="Disordered" evidence="20">
    <location>
        <begin position="1"/>
        <end position="44"/>
    </location>
</feature>
<dbReference type="PANTHER" id="PTHR21257">
    <property type="entry name" value="DELTA(14)-STEROL REDUCTASE"/>
    <property type="match status" value="1"/>
</dbReference>
<comment type="similarity">
    <text evidence="2">Belongs to the ERG4/ERG24 family.</text>
</comment>
<dbReference type="Gene3D" id="1.20.120.1630">
    <property type="match status" value="1"/>
</dbReference>
<dbReference type="GO" id="GO:0047598">
    <property type="term" value="F:7-dehydrocholesterol reductase activity"/>
    <property type="evidence" value="ECO:0007669"/>
    <property type="project" value="UniProtKB-EC"/>
</dbReference>
<evidence type="ECO:0000313" key="23">
    <source>
        <dbReference type="Proteomes" id="UP000037460"/>
    </source>
</evidence>
<dbReference type="OrthoDB" id="5326588at2759"/>
<dbReference type="InterPro" id="IPR001171">
    <property type="entry name" value="ERG24_DHCR-like"/>
</dbReference>
<evidence type="ECO:0000256" key="5">
    <source>
        <dbReference type="ARBA" id="ARBA00022692"/>
    </source>
</evidence>
<evidence type="ECO:0000256" key="18">
    <source>
        <dbReference type="ARBA" id="ARBA00039984"/>
    </source>
</evidence>
<dbReference type="GO" id="GO:0006695">
    <property type="term" value="P:cholesterol biosynthetic process"/>
    <property type="evidence" value="ECO:0007669"/>
    <property type="project" value="UniProtKB-KW"/>
</dbReference>
<keyword evidence="3" id="KW-0444">Lipid biosynthesis</keyword>
<feature type="compositionally biased region" description="Polar residues" evidence="20">
    <location>
        <begin position="1"/>
        <end position="12"/>
    </location>
</feature>
<sequence>MPPRSRPNTSPARRQRTRAASPSPPKGSPSPSKKASAVKTTQTEAPKKDGLKMWYAEKGKLRIVIDNYLLPMLLMIASPLWCLATAYITSLKEPSFSSFYTECVSTGVTTCGGLIFAATWPTAASVTLLAVFNFMALLIYWWPGKTEYGPLTEHGEKPEYMVNGVAHCILFTASMLAGSEYGLGWFKLSVLADNAPATIGTLNIFGLLFCALLYFKGLYFPSGPDSGTAGHGPVFDYYWGTELYPRFGGVDVKKFVNCRFSMTYWMVFGISCLAKTYNEKKTIDPGLFFCALSQFLYLNKFYMWEIGYMRSIDIIVDHAGFYETWGCLVWVPATYTLHTRSMLSLSSGLSWPVAFTIFSLGLLGVGLNFWADEQRDTFRATGGKCTIWGKKPVFIEAEYETVDPDSGALVKRKSLLLASGWWGTARHQHYCFELMAAYSWGLLAGVHTHGLLPLFYPIFLTVLLVHRAHRDEEKCIAKYGKYFEEYMRIVPYRIVPFIY</sequence>
<proteinExistence type="inferred from homology"/>
<evidence type="ECO:0000256" key="17">
    <source>
        <dbReference type="ARBA" id="ARBA00038851"/>
    </source>
</evidence>
<feature type="transmembrane region" description="Helical" evidence="21">
    <location>
        <begin position="195"/>
        <end position="215"/>
    </location>
</feature>
<accession>A0A0M0KB61</accession>
<feature type="transmembrane region" description="Helical" evidence="21">
    <location>
        <begin position="349"/>
        <end position="371"/>
    </location>
</feature>
<organism evidence="22 23">
    <name type="scientific">Chrysochromulina tobinii</name>
    <dbReference type="NCBI Taxonomy" id="1460289"/>
    <lineage>
        <taxon>Eukaryota</taxon>
        <taxon>Haptista</taxon>
        <taxon>Haptophyta</taxon>
        <taxon>Prymnesiophyceae</taxon>
        <taxon>Prymnesiales</taxon>
        <taxon>Chrysochromulinaceae</taxon>
        <taxon>Chrysochromulina</taxon>
    </lineage>
</organism>
<keyword evidence="16" id="KW-0753">Steroid metabolism</keyword>
<keyword evidence="5 21" id="KW-0812">Transmembrane</keyword>
<keyword evidence="9" id="KW-0752">Steroid biosynthesis</keyword>
<evidence type="ECO:0000256" key="8">
    <source>
        <dbReference type="ARBA" id="ARBA00022857"/>
    </source>
</evidence>
<keyword evidence="11" id="KW-0560">Oxidoreductase</keyword>
<gene>
    <name evidence="22" type="ORF">Ctob_015753</name>
</gene>
<keyword evidence="23" id="KW-1185">Reference proteome</keyword>
<dbReference type="PROSITE" id="PS01018">
    <property type="entry name" value="STEROL_REDUCT_2"/>
    <property type="match status" value="1"/>
</dbReference>
<protein>
    <recommendedName>
        <fullName evidence="18">7-dehydrocholesterol reductase</fullName>
        <ecNumber evidence="17">1.3.1.21</ecNumber>
    </recommendedName>
    <alternativeName>
        <fullName evidence="19">Sterol Delta(7)-reductase</fullName>
    </alternativeName>
</protein>
<evidence type="ECO:0000256" key="21">
    <source>
        <dbReference type="SAM" id="Phobius"/>
    </source>
</evidence>
<feature type="transmembrane region" description="Helical" evidence="21">
    <location>
        <begin position="164"/>
        <end position="183"/>
    </location>
</feature>
<evidence type="ECO:0000256" key="13">
    <source>
        <dbReference type="ARBA" id="ARBA00023098"/>
    </source>
</evidence>
<keyword evidence="12" id="KW-0756">Sterol biosynthesis</keyword>
<evidence type="ECO:0000256" key="20">
    <source>
        <dbReference type="SAM" id="MobiDB-lite"/>
    </source>
</evidence>